<dbReference type="InterPro" id="IPR001576">
    <property type="entry name" value="Phosphoglycerate_kinase"/>
</dbReference>
<dbReference type="InterPro" id="IPR036043">
    <property type="entry name" value="Phosphoglycerate_kinase_sf"/>
</dbReference>
<feature type="binding site" evidence="12 14">
    <location>
        <position position="245"/>
    </location>
    <ligand>
        <name>ATP</name>
        <dbReference type="ChEBI" id="CHEBI:30616"/>
    </ligand>
</feature>
<dbReference type="FunFam" id="3.40.50.1260:FF:000006">
    <property type="entry name" value="Phosphoglycerate kinase"/>
    <property type="match status" value="1"/>
</dbReference>
<evidence type="ECO:0000256" key="12">
    <source>
        <dbReference type="HAMAP-Rule" id="MF_00145"/>
    </source>
</evidence>
<dbReference type="PANTHER" id="PTHR11406:SF23">
    <property type="entry name" value="PHOSPHOGLYCERATE KINASE 1, CHLOROPLASTIC-RELATED"/>
    <property type="match status" value="1"/>
</dbReference>
<feature type="binding site" evidence="12">
    <location>
        <position position="76"/>
    </location>
    <ligand>
        <name>substrate</name>
    </ligand>
</feature>
<dbReference type="InterPro" id="IPR015824">
    <property type="entry name" value="Phosphoglycerate_kinase_N"/>
</dbReference>
<evidence type="ECO:0000256" key="13">
    <source>
        <dbReference type="PIRSR" id="PIRSR000724-1"/>
    </source>
</evidence>
<feature type="binding site" evidence="12 13">
    <location>
        <begin position="99"/>
        <end position="102"/>
    </location>
    <ligand>
        <name>substrate</name>
    </ligand>
</feature>
<comment type="subcellular location">
    <subcellularLocation>
        <location evidence="12">Cytoplasm</location>
    </subcellularLocation>
</comment>
<evidence type="ECO:0000256" key="9">
    <source>
        <dbReference type="ARBA" id="ARBA00022777"/>
    </source>
</evidence>
<keyword evidence="12" id="KW-0963">Cytoplasm</keyword>
<feature type="binding site" evidence="12">
    <location>
        <position position="159"/>
    </location>
    <ligand>
        <name>substrate</name>
    </ligand>
</feature>
<evidence type="ECO:0000313" key="16">
    <source>
        <dbReference type="EMBL" id="AEM23463.1"/>
    </source>
</evidence>
<dbReference type="HOGENOM" id="CLU_025427_0_2_12"/>
<keyword evidence="8 12" id="KW-0547">Nucleotide-binding</keyword>
<dbReference type="KEGG" id="bip:Bint_2869"/>
<accession>G0EIA8</accession>
<dbReference type="PROSITE" id="PS00111">
    <property type="entry name" value="PGLYCERATE_KINASE"/>
    <property type="match status" value="1"/>
</dbReference>
<organism evidence="16 17">
    <name type="scientific">Brachyspira intermedia (strain ATCC 51140 / PWS/A)</name>
    <name type="common">Serpulina intermedia</name>
    <dbReference type="NCBI Taxonomy" id="1045858"/>
    <lineage>
        <taxon>Bacteria</taxon>
        <taxon>Pseudomonadati</taxon>
        <taxon>Spirochaetota</taxon>
        <taxon>Spirochaetia</taxon>
        <taxon>Brachyspirales</taxon>
        <taxon>Brachyspiraceae</taxon>
        <taxon>Brachyspira</taxon>
    </lineage>
</organism>
<feature type="binding site" evidence="13">
    <location>
        <position position="76"/>
    </location>
    <ligand>
        <name>(2R)-3-phosphoglycerate</name>
        <dbReference type="ChEBI" id="CHEBI:58272"/>
    </ligand>
</feature>
<protein>
    <recommendedName>
        <fullName evidence="6 12">Phosphoglycerate kinase</fullName>
        <ecNumber evidence="5 12">2.7.2.3</ecNumber>
    </recommendedName>
</protein>
<keyword evidence="7 12" id="KW-0808">Transferase</keyword>
<reference evidence="16 17" key="1">
    <citation type="journal article" date="2011" name="BMC Genomics">
        <title>Complete genome sequence of Brachyspira intermedia reveals unique genomic features in Brachyspira species and phage-mediated horizontal gene transfer.</title>
        <authorList>
            <person name="Hafstrom T."/>
            <person name="Jansson D.S."/>
            <person name="Segerman B."/>
        </authorList>
    </citation>
    <scope>NUCLEOTIDE SEQUENCE [LARGE SCALE GENOMIC DNA]</scope>
    <source>
        <strain evidence="17">ATCC 51140 / PWS/A</strain>
    </source>
</reference>
<dbReference type="EC" id="2.7.2.3" evidence="5 12"/>
<evidence type="ECO:0000256" key="8">
    <source>
        <dbReference type="ARBA" id="ARBA00022741"/>
    </source>
</evidence>
<feature type="binding site" evidence="12 14">
    <location>
        <position position="367"/>
    </location>
    <ligand>
        <name>ATP</name>
        <dbReference type="ChEBI" id="CHEBI:30616"/>
    </ligand>
</feature>
<comment type="pathway">
    <text evidence="2 12">Carbohydrate degradation; glycolysis; pyruvate from D-glyceraldehyde 3-phosphate: step 2/5.</text>
</comment>
<dbReference type="GO" id="GO:0005829">
    <property type="term" value="C:cytosol"/>
    <property type="evidence" value="ECO:0007669"/>
    <property type="project" value="UniProtKB-ARBA"/>
</dbReference>
<dbReference type="PRINTS" id="PR00477">
    <property type="entry name" value="PHGLYCKINASE"/>
</dbReference>
<feature type="binding site" evidence="12 14">
    <location>
        <begin position="393"/>
        <end position="396"/>
    </location>
    <ligand>
        <name>ATP</name>
        <dbReference type="ChEBI" id="CHEBI:30616"/>
    </ligand>
</feature>
<evidence type="ECO:0000256" key="7">
    <source>
        <dbReference type="ARBA" id="ARBA00022679"/>
    </source>
</evidence>
<evidence type="ECO:0000256" key="15">
    <source>
        <dbReference type="RuleBase" id="RU000532"/>
    </source>
</evidence>
<proteinExistence type="inferred from homology"/>
<feature type="binding site" evidence="12 13">
    <location>
        <begin position="58"/>
        <end position="60"/>
    </location>
    <ligand>
        <name>substrate</name>
    </ligand>
</feature>
<dbReference type="Pfam" id="PF00162">
    <property type="entry name" value="PGK"/>
    <property type="match status" value="1"/>
</dbReference>
<name>G0EIA8_BRAIP</name>
<comment type="similarity">
    <text evidence="3 12 15">Belongs to the phosphoglycerate kinase family.</text>
</comment>
<dbReference type="Gene3D" id="3.40.50.1260">
    <property type="entry name" value="Phosphoglycerate kinase, N-terminal domain"/>
    <property type="match status" value="2"/>
</dbReference>
<feature type="binding site" evidence="12">
    <location>
        <position position="336"/>
    </location>
    <ligand>
        <name>ATP</name>
        <dbReference type="ChEBI" id="CHEBI:30616"/>
    </ligand>
</feature>
<dbReference type="FunFam" id="3.40.50.1260:FF:000003">
    <property type="entry name" value="Phosphoglycerate kinase"/>
    <property type="match status" value="1"/>
</dbReference>
<keyword evidence="11 12" id="KW-0324">Glycolysis</keyword>
<evidence type="ECO:0000256" key="10">
    <source>
        <dbReference type="ARBA" id="ARBA00022840"/>
    </source>
</evidence>
<dbReference type="GO" id="GO:0006094">
    <property type="term" value="P:gluconeogenesis"/>
    <property type="evidence" value="ECO:0007669"/>
    <property type="project" value="TreeGrafter"/>
</dbReference>
<dbReference type="PIRSF" id="PIRSF000724">
    <property type="entry name" value="Pgk"/>
    <property type="match status" value="1"/>
</dbReference>
<feature type="binding site" evidence="12">
    <location>
        <position position="192"/>
    </location>
    <ligand>
        <name>substrate</name>
    </ligand>
</feature>
<dbReference type="AlphaFoldDB" id="G0EIA8"/>
<dbReference type="PATRIC" id="fig|1045858.4.peg.2867"/>
<dbReference type="UniPathway" id="UPA00109">
    <property type="reaction ID" value="UER00185"/>
</dbReference>
<evidence type="ECO:0000256" key="6">
    <source>
        <dbReference type="ARBA" id="ARBA00016471"/>
    </source>
</evidence>
<dbReference type="Proteomes" id="UP000008522">
    <property type="component" value="Chromosome"/>
</dbReference>
<evidence type="ECO:0000256" key="2">
    <source>
        <dbReference type="ARBA" id="ARBA00004838"/>
    </source>
</evidence>
<dbReference type="CDD" id="cd00318">
    <property type="entry name" value="Phosphoglycerate_kinase"/>
    <property type="match status" value="1"/>
</dbReference>
<sequence>MQTIFISDNYKSEPKPSAKQVWHILLGDGEHSNNKEFIMKKSVKDIDIKGKKVIMRVDFNVPLDKETSSKITDTTRVDAAMPTIEYILSQNACLILMSHLGRPKGEPNPKYSLKPVYDYLKTKLPNNKVEFAKDCVGEEVKKQAAELKAGDVLLLENLRYHAEEEKNDAAFSKQLADLADVYVNDAFGTAHRAHASTAGIVSAKAGMPAVAGFLMEKEIKYLGDAVANPARPFVAIIGGAKVSSKISVLKNLLNKVDTLIVVGGMAYTFFKAKGLEIGTSLCEDDYIATAKEIMDKAKELNKTLYLPVDNVVADKFDNDANFKTVDSNAIPAGWMGMDVGPKTLKELEEILKNAKTVVWNGPLGVFEMPNFAKGTFEVAKFIANSGAVSIIGGGDSVSAVNKSGVADKMTHVSTGGGASLEFLEGIELPGIAVLQDK</sequence>
<keyword evidence="9 12" id="KW-0418">Kinase</keyword>
<dbReference type="GO" id="GO:0005524">
    <property type="term" value="F:ATP binding"/>
    <property type="evidence" value="ECO:0007669"/>
    <property type="project" value="UniProtKB-KW"/>
</dbReference>
<evidence type="ECO:0000256" key="4">
    <source>
        <dbReference type="ARBA" id="ARBA00011245"/>
    </source>
</evidence>
<comment type="catalytic activity">
    <reaction evidence="1 12 15">
        <text>(2R)-3-phosphoglycerate + ATP = (2R)-3-phospho-glyceroyl phosphate + ADP</text>
        <dbReference type="Rhea" id="RHEA:14801"/>
        <dbReference type="ChEBI" id="CHEBI:30616"/>
        <dbReference type="ChEBI" id="CHEBI:57604"/>
        <dbReference type="ChEBI" id="CHEBI:58272"/>
        <dbReference type="ChEBI" id="CHEBI:456216"/>
        <dbReference type="EC" id="2.7.2.3"/>
    </reaction>
</comment>
<evidence type="ECO:0000256" key="5">
    <source>
        <dbReference type="ARBA" id="ARBA00013061"/>
    </source>
</evidence>
<dbReference type="SUPFAM" id="SSF53748">
    <property type="entry name" value="Phosphoglycerate kinase"/>
    <property type="match status" value="1"/>
</dbReference>
<feature type="binding site" evidence="13">
    <location>
        <position position="159"/>
    </location>
    <ligand>
        <name>(2R)-3-phosphoglycerate</name>
        <dbReference type="ChEBI" id="CHEBI:58272"/>
    </ligand>
</feature>
<dbReference type="InterPro" id="IPR015911">
    <property type="entry name" value="Phosphoglycerate_kinase_CS"/>
</dbReference>
<comment type="subunit">
    <text evidence="4 12">Monomer.</text>
</comment>
<evidence type="ECO:0000256" key="14">
    <source>
        <dbReference type="PIRSR" id="PIRSR000724-2"/>
    </source>
</evidence>
<evidence type="ECO:0000256" key="3">
    <source>
        <dbReference type="ARBA" id="ARBA00008982"/>
    </source>
</evidence>
<evidence type="ECO:0000313" key="17">
    <source>
        <dbReference type="Proteomes" id="UP000008522"/>
    </source>
</evidence>
<feature type="binding site" evidence="13">
    <location>
        <position position="192"/>
    </location>
    <ligand>
        <name>(2R)-3-phosphoglycerate</name>
        <dbReference type="ChEBI" id="CHEBI:58272"/>
    </ligand>
</feature>
<dbReference type="GO" id="GO:0043531">
    <property type="term" value="F:ADP binding"/>
    <property type="evidence" value="ECO:0007669"/>
    <property type="project" value="TreeGrafter"/>
</dbReference>
<evidence type="ECO:0000256" key="1">
    <source>
        <dbReference type="ARBA" id="ARBA00000642"/>
    </source>
</evidence>
<keyword evidence="10 12" id="KW-0067">ATP-binding</keyword>
<dbReference type="PANTHER" id="PTHR11406">
    <property type="entry name" value="PHOSPHOGLYCERATE KINASE"/>
    <property type="match status" value="1"/>
</dbReference>
<gene>
    <name evidence="12 16" type="primary">pgk</name>
    <name evidence="16" type="ordered locus">Bint_2869</name>
</gene>
<dbReference type="eggNOG" id="COG0126">
    <property type="taxonomic scope" value="Bacteria"/>
</dbReference>
<evidence type="ECO:0000256" key="11">
    <source>
        <dbReference type="ARBA" id="ARBA00023152"/>
    </source>
</evidence>
<dbReference type="EMBL" id="CP002874">
    <property type="protein sequence ID" value="AEM23463.1"/>
    <property type="molecule type" value="Genomic_DNA"/>
</dbReference>
<dbReference type="HAMAP" id="MF_00145">
    <property type="entry name" value="Phosphoglyc_kinase"/>
    <property type="match status" value="1"/>
</dbReference>
<keyword evidence="17" id="KW-1185">Reference proteome</keyword>
<dbReference type="GO" id="GO:0004618">
    <property type="term" value="F:phosphoglycerate kinase activity"/>
    <property type="evidence" value="ECO:0007669"/>
    <property type="project" value="UniProtKB-UniRule"/>
</dbReference>
<dbReference type="GO" id="GO:0006096">
    <property type="term" value="P:glycolytic process"/>
    <property type="evidence" value="ECO:0007669"/>
    <property type="project" value="UniProtKB-UniRule"/>
</dbReference>